<sequence length="38" mass="4078">MIFTALGLLLSAYGLQQLQISSSASTPDRNQLARPDAE</sequence>
<dbReference type="EMBL" id="CP030843">
    <property type="protein sequence ID" value="AXC16180.1"/>
    <property type="molecule type" value="Genomic_DNA"/>
</dbReference>
<keyword evidence="1" id="KW-0614">Plasmid</keyword>
<evidence type="ECO:0000313" key="2">
    <source>
        <dbReference type="Proteomes" id="UP000253606"/>
    </source>
</evidence>
<dbReference type="AlphaFoldDB" id="A0A2Z5GB81"/>
<name>A0A2Z5GB81_9BACT</name>
<reference evidence="1 2" key="1">
    <citation type="journal article" date="2018" name="Front. Microbiol.">
        <title>Hydrolytic Capabilities as a Key to Environmental Success: Chitinolytic and Cellulolytic Acidobacteria From Acidic Sub-arctic Soils and Boreal Peatlands.</title>
        <authorList>
            <person name="Belova S.E."/>
            <person name="Ravin N.V."/>
            <person name="Pankratov T.A."/>
            <person name="Rakitin A.L."/>
            <person name="Ivanova A.A."/>
            <person name="Beletsky A.V."/>
            <person name="Mardanov A.V."/>
            <person name="Sinninghe Damste J.S."/>
            <person name="Dedysh S.N."/>
        </authorList>
    </citation>
    <scope>NUCLEOTIDE SEQUENCE [LARGE SCALE GENOMIC DNA]</scope>
    <source>
        <strain evidence="1 2">SBC82</strain>
        <plasmid evidence="2">pacpol4</plasmid>
    </source>
</reference>
<evidence type="ECO:0000313" key="1">
    <source>
        <dbReference type="EMBL" id="AXC16180.1"/>
    </source>
</evidence>
<dbReference type="KEGG" id="abas:ACPOL_6976"/>
<protein>
    <submittedName>
        <fullName evidence="1">Uncharacterized protein</fullName>
    </submittedName>
</protein>
<organism evidence="1 2">
    <name type="scientific">Acidisarcina polymorpha</name>
    <dbReference type="NCBI Taxonomy" id="2211140"/>
    <lineage>
        <taxon>Bacteria</taxon>
        <taxon>Pseudomonadati</taxon>
        <taxon>Acidobacteriota</taxon>
        <taxon>Terriglobia</taxon>
        <taxon>Terriglobales</taxon>
        <taxon>Acidobacteriaceae</taxon>
        <taxon>Acidisarcina</taxon>
    </lineage>
</organism>
<gene>
    <name evidence="1" type="ORF">ACPOL_6976</name>
</gene>
<proteinExistence type="predicted"/>
<geneLocation type="plasmid" evidence="2">
    <name>pacpol4</name>
</geneLocation>
<dbReference type="Proteomes" id="UP000253606">
    <property type="component" value="Plasmid pACPOL4"/>
</dbReference>
<accession>A0A2Z5GB81</accession>
<keyword evidence="2" id="KW-1185">Reference proteome</keyword>